<organism evidence="2 3">
    <name type="scientific">Fusarium circinatum</name>
    <name type="common">Pitch canker fungus</name>
    <name type="synonym">Gibberella circinata</name>
    <dbReference type="NCBI Taxonomy" id="48490"/>
    <lineage>
        <taxon>Eukaryota</taxon>
        <taxon>Fungi</taxon>
        <taxon>Dikarya</taxon>
        <taxon>Ascomycota</taxon>
        <taxon>Pezizomycotina</taxon>
        <taxon>Sordariomycetes</taxon>
        <taxon>Hypocreomycetidae</taxon>
        <taxon>Hypocreales</taxon>
        <taxon>Nectriaceae</taxon>
        <taxon>Fusarium</taxon>
        <taxon>Fusarium fujikuroi species complex</taxon>
    </lineage>
</organism>
<proteinExistence type="predicted"/>
<feature type="compositionally biased region" description="Acidic residues" evidence="1">
    <location>
        <begin position="101"/>
        <end position="113"/>
    </location>
</feature>
<dbReference type="AlphaFoldDB" id="A0A8H5WY31"/>
<gene>
    <name evidence="2" type="ORF">FCIRC_7766</name>
</gene>
<keyword evidence="3" id="KW-1185">Reference proteome</keyword>
<comment type="caution">
    <text evidence="2">The sequence shown here is derived from an EMBL/GenBank/DDBJ whole genome shotgun (WGS) entry which is preliminary data.</text>
</comment>
<dbReference type="EMBL" id="JAAQPE010000250">
    <property type="protein sequence ID" value="KAF5674478.1"/>
    <property type="molecule type" value="Genomic_DNA"/>
</dbReference>
<evidence type="ECO:0000313" key="3">
    <source>
        <dbReference type="Proteomes" id="UP000572754"/>
    </source>
</evidence>
<protein>
    <submittedName>
        <fullName evidence="2">Uncharacterized protein</fullName>
    </submittedName>
</protein>
<name>A0A8H5WY31_FUSCI</name>
<feature type="compositionally biased region" description="Polar residues" evidence="1">
    <location>
        <begin position="118"/>
        <end position="155"/>
    </location>
</feature>
<feature type="region of interest" description="Disordered" evidence="1">
    <location>
        <begin position="99"/>
        <end position="155"/>
    </location>
</feature>
<accession>A0A8H5WY31</accession>
<evidence type="ECO:0000313" key="2">
    <source>
        <dbReference type="EMBL" id="KAF5674478.1"/>
    </source>
</evidence>
<evidence type="ECO:0000256" key="1">
    <source>
        <dbReference type="SAM" id="MobiDB-lite"/>
    </source>
</evidence>
<sequence length="155" mass="17622">MDLSWLQNLNLLLTRTSGALHQNNTWKRTMVEEVKHTLLCLARRREHSGGRLVVTSEHLTKAVQYFDVRLVVADMDFDEKNDTDKPRINFFQRYYDHYQTDEESEESEESDASEDLRTSSGYQSKSSASTSNKTQTDSQKAAPSTNATTPAKGNA</sequence>
<dbReference type="Proteomes" id="UP000572754">
    <property type="component" value="Unassembled WGS sequence"/>
</dbReference>
<reference evidence="3" key="1">
    <citation type="journal article" date="2020" name="BMC Genomics">
        <title>Correction to: Identification and distribution of gene clusters required for synthesis of sphingolipid metabolism inhibitors in diverse species of the filamentous fungus Fusarium.</title>
        <authorList>
            <person name="Kim H.S."/>
            <person name="Lohmar J.M."/>
            <person name="Busman M."/>
            <person name="Brown D.W."/>
            <person name="Naumann T.A."/>
            <person name="Divon H.H."/>
            <person name="Lysoe E."/>
            <person name="Uhlig S."/>
            <person name="Proctor R.H."/>
        </authorList>
    </citation>
    <scope>NUCLEOTIDE SEQUENCE [LARGE SCALE GENOMIC DNA]</scope>
    <source>
        <strain evidence="3">NRRL 25331</strain>
    </source>
</reference>
<reference evidence="2 3" key="2">
    <citation type="submission" date="2020-05" db="EMBL/GenBank/DDBJ databases">
        <title>Identification and distribution of gene clusters putatively required for synthesis of sphingolipid metabolism inhibitors in phylogenetically diverse species of the filamentous fungus Fusarium.</title>
        <authorList>
            <person name="Kim H.-S."/>
            <person name="Busman M."/>
            <person name="Brown D.W."/>
            <person name="Divon H."/>
            <person name="Uhlig S."/>
            <person name="Proctor R.H."/>
        </authorList>
    </citation>
    <scope>NUCLEOTIDE SEQUENCE [LARGE SCALE GENOMIC DNA]</scope>
    <source>
        <strain evidence="2 3">NRRL 25331</strain>
    </source>
</reference>